<proteinExistence type="predicted"/>
<keyword evidence="1" id="KW-0732">Signal</keyword>
<gene>
    <name evidence="2" type="ORF">Pcinc_028742</name>
</gene>
<evidence type="ECO:0000313" key="2">
    <source>
        <dbReference type="EMBL" id="KAK3865665.1"/>
    </source>
</evidence>
<feature type="non-terminal residue" evidence="2">
    <location>
        <position position="1"/>
    </location>
</feature>
<sequence length="63" mass="7174">ELSHIGLLQLAGWLARWLTHWFTCWHTPGSDKILIAKLSLHFTKTLTTPLGPQTFDLHGRIPT</sequence>
<evidence type="ECO:0000313" key="3">
    <source>
        <dbReference type="Proteomes" id="UP001286313"/>
    </source>
</evidence>
<name>A0AAE1F1F0_PETCI</name>
<dbReference type="EMBL" id="JAWQEG010003540">
    <property type="protein sequence ID" value="KAK3865665.1"/>
    <property type="molecule type" value="Genomic_DNA"/>
</dbReference>
<organism evidence="2 3">
    <name type="scientific">Petrolisthes cinctipes</name>
    <name type="common">Flat porcelain crab</name>
    <dbReference type="NCBI Taxonomy" id="88211"/>
    <lineage>
        <taxon>Eukaryota</taxon>
        <taxon>Metazoa</taxon>
        <taxon>Ecdysozoa</taxon>
        <taxon>Arthropoda</taxon>
        <taxon>Crustacea</taxon>
        <taxon>Multicrustacea</taxon>
        <taxon>Malacostraca</taxon>
        <taxon>Eumalacostraca</taxon>
        <taxon>Eucarida</taxon>
        <taxon>Decapoda</taxon>
        <taxon>Pleocyemata</taxon>
        <taxon>Anomura</taxon>
        <taxon>Galatheoidea</taxon>
        <taxon>Porcellanidae</taxon>
        <taxon>Petrolisthes</taxon>
    </lineage>
</organism>
<reference evidence="2" key="1">
    <citation type="submission" date="2023-10" db="EMBL/GenBank/DDBJ databases">
        <title>Genome assemblies of two species of porcelain crab, Petrolisthes cinctipes and Petrolisthes manimaculis (Anomura: Porcellanidae).</title>
        <authorList>
            <person name="Angst P."/>
        </authorList>
    </citation>
    <scope>NUCLEOTIDE SEQUENCE</scope>
    <source>
        <strain evidence="2">PB745_01</strain>
        <tissue evidence="2">Gill</tissue>
    </source>
</reference>
<keyword evidence="3" id="KW-1185">Reference proteome</keyword>
<protein>
    <submittedName>
        <fullName evidence="2">Uncharacterized protein</fullName>
    </submittedName>
</protein>
<dbReference type="Proteomes" id="UP001286313">
    <property type="component" value="Unassembled WGS sequence"/>
</dbReference>
<feature type="signal peptide" evidence="1">
    <location>
        <begin position="1"/>
        <end position="19"/>
    </location>
</feature>
<evidence type="ECO:0000256" key="1">
    <source>
        <dbReference type="SAM" id="SignalP"/>
    </source>
</evidence>
<feature type="chain" id="PRO_5041912970" evidence="1">
    <location>
        <begin position="20"/>
        <end position="63"/>
    </location>
</feature>
<accession>A0AAE1F1F0</accession>
<comment type="caution">
    <text evidence="2">The sequence shown here is derived from an EMBL/GenBank/DDBJ whole genome shotgun (WGS) entry which is preliminary data.</text>
</comment>
<dbReference type="AlphaFoldDB" id="A0AAE1F1F0"/>